<evidence type="ECO:0000313" key="2">
    <source>
        <dbReference type="EMBL" id="MBB5536940.1"/>
    </source>
</evidence>
<gene>
    <name evidence="2" type="ORF">GGD55_003655</name>
</gene>
<feature type="compositionally biased region" description="Polar residues" evidence="1">
    <location>
        <begin position="12"/>
        <end position="25"/>
    </location>
</feature>
<name>A0A7W8UF13_9HYPH</name>
<proteinExistence type="predicted"/>
<dbReference type="EMBL" id="JACHBK010000008">
    <property type="protein sequence ID" value="MBB5536940.1"/>
    <property type="molecule type" value="Genomic_DNA"/>
</dbReference>
<protein>
    <submittedName>
        <fullName evidence="2">Uncharacterized protein</fullName>
    </submittedName>
</protein>
<feature type="region of interest" description="Disordered" evidence="1">
    <location>
        <begin position="1"/>
        <end position="25"/>
    </location>
</feature>
<evidence type="ECO:0000256" key="1">
    <source>
        <dbReference type="SAM" id="MobiDB-lite"/>
    </source>
</evidence>
<dbReference type="AlphaFoldDB" id="A0A7W8UF13"/>
<accession>A0A7W8UF13</accession>
<keyword evidence="3" id="KW-1185">Reference proteome</keyword>
<sequence length="47" mass="5161">MPIRSDRRGAALQSSLSKMPSPMGTRSITRQMLASLGAVPQIDMRIF</sequence>
<dbReference type="Proteomes" id="UP000585507">
    <property type="component" value="Unassembled WGS sequence"/>
</dbReference>
<reference evidence="2 3" key="1">
    <citation type="submission" date="2020-08" db="EMBL/GenBank/DDBJ databases">
        <title>Genomic Encyclopedia of Type Strains, Phase IV (KMG-V): Genome sequencing to study the core and pangenomes of soil and plant-associated prokaryotes.</title>
        <authorList>
            <person name="Whitman W."/>
        </authorList>
    </citation>
    <scope>NUCLEOTIDE SEQUENCE [LARGE SCALE GENOMIC DNA]</scope>
    <source>
        <strain evidence="2 3">SEMIA 4084</strain>
    </source>
</reference>
<organism evidence="2 3">
    <name type="scientific">Rhizobium giardinii</name>
    <dbReference type="NCBI Taxonomy" id="56731"/>
    <lineage>
        <taxon>Bacteria</taxon>
        <taxon>Pseudomonadati</taxon>
        <taxon>Pseudomonadota</taxon>
        <taxon>Alphaproteobacteria</taxon>
        <taxon>Hyphomicrobiales</taxon>
        <taxon>Rhizobiaceae</taxon>
        <taxon>Rhizobium/Agrobacterium group</taxon>
        <taxon>Rhizobium</taxon>
    </lineage>
</organism>
<comment type="caution">
    <text evidence="2">The sequence shown here is derived from an EMBL/GenBank/DDBJ whole genome shotgun (WGS) entry which is preliminary data.</text>
</comment>
<evidence type="ECO:0000313" key="3">
    <source>
        <dbReference type="Proteomes" id="UP000585507"/>
    </source>
</evidence>